<proteinExistence type="predicted"/>
<accession>A0AAU9VJC1</accession>
<dbReference type="Proteomes" id="UP001159428">
    <property type="component" value="Unassembled WGS sequence"/>
</dbReference>
<protein>
    <submittedName>
        <fullName evidence="1">Uncharacterized protein</fullName>
    </submittedName>
</protein>
<evidence type="ECO:0000313" key="1">
    <source>
        <dbReference type="EMBL" id="CAH3031449.1"/>
    </source>
</evidence>
<reference evidence="1 2" key="1">
    <citation type="submission" date="2022-05" db="EMBL/GenBank/DDBJ databases">
        <authorList>
            <consortium name="Genoscope - CEA"/>
            <person name="William W."/>
        </authorList>
    </citation>
    <scope>NUCLEOTIDE SEQUENCE [LARGE SCALE GENOMIC DNA]</scope>
</reference>
<dbReference type="EMBL" id="CALNXJ010000001">
    <property type="protein sequence ID" value="CAH3031449.1"/>
    <property type="molecule type" value="Genomic_DNA"/>
</dbReference>
<organism evidence="1 2">
    <name type="scientific">Pocillopora meandrina</name>
    <dbReference type="NCBI Taxonomy" id="46732"/>
    <lineage>
        <taxon>Eukaryota</taxon>
        <taxon>Metazoa</taxon>
        <taxon>Cnidaria</taxon>
        <taxon>Anthozoa</taxon>
        <taxon>Hexacorallia</taxon>
        <taxon>Scleractinia</taxon>
        <taxon>Astrocoeniina</taxon>
        <taxon>Pocilloporidae</taxon>
        <taxon>Pocillopora</taxon>
    </lineage>
</organism>
<name>A0AAU9VJC1_9CNID</name>
<sequence length="244" mass="27883">MLPKRARLSSDDMSAVDVQEGVGESIGIVENGESMWEDDESSAPALLVNFAKWLQSPDGEKKDSKTVKQHAAQINRILPIIDTEKNLENLLDFVLIKEKFQGVKKCCHLAWKAKWYSPCSNYTKPVYPLRDFLLVQISIDNANRAGVLANLTLKEFGRASKEDDRFVVNVREHKTFHIHGNAQAVLTSNLHNWMNVFIQEVRSQVPGIGVDENQPVSFYRERNKQAERKPKERTTTVTYRWVVT</sequence>
<dbReference type="AlphaFoldDB" id="A0AAU9VJC1"/>
<keyword evidence="2" id="KW-1185">Reference proteome</keyword>
<comment type="caution">
    <text evidence="1">The sequence shown here is derived from an EMBL/GenBank/DDBJ whole genome shotgun (WGS) entry which is preliminary data.</text>
</comment>
<evidence type="ECO:0000313" key="2">
    <source>
        <dbReference type="Proteomes" id="UP001159428"/>
    </source>
</evidence>
<gene>
    <name evidence="1" type="ORF">PMEA_00000147</name>
</gene>